<name>A0A7C9M4I9_9DEIO</name>
<proteinExistence type="predicted"/>
<gene>
    <name evidence="2" type="ORF">GO986_20385</name>
</gene>
<dbReference type="SUPFAM" id="SSF53474">
    <property type="entry name" value="alpha/beta-Hydrolases"/>
    <property type="match status" value="1"/>
</dbReference>
<dbReference type="GO" id="GO:0016787">
    <property type="term" value="F:hydrolase activity"/>
    <property type="evidence" value="ECO:0007669"/>
    <property type="project" value="UniProtKB-KW"/>
</dbReference>
<protein>
    <submittedName>
        <fullName evidence="2">Alpha/beta fold hydrolase</fullName>
    </submittedName>
</protein>
<organism evidence="2 3">
    <name type="scientific">Deinococcus arboris</name>
    <dbReference type="NCBI Taxonomy" id="2682977"/>
    <lineage>
        <taxon>Bacteria</taxon>
        <taxon>Thermotogati</taxon>
        <taxon>Deinococcota</taxon>
        <taxon>Deinococci</taxon>
        <taxon>Deinococcales</taxon>
        <taxon>Deinococcaceae</taxon>
        <taxon>Deinococcus</taxon>
    </lineage>
</organism>
<feature type="domain" description="AB hydrolase-1" evidence="1">
    <location>
        <begin position="29"/>
        <end position="264"/>
    </location>
</feature>
<dbReference type="InterPro" id="IPR029058">
    <property type="entry name" value="AB_hydrolase_fold"/>
</dbReference>
<reference evidence="2 3" key="1">
    <citation type="submission" date="2019-12" db="EMBL/GenBank/DDBJ databases">
        <title>Deinococcus sp. HMF7620 Genome sequencing and assembly.</title>
        <authorList>
            <person name="Kang H."/>
            <person name="Kim H."/>
            <person name="Joh K."/>
        </authorList>
    </citation>
    <scope>NUCLEOTIDE SEQUENCE [LARGE SCALE GENOMIC DNA]</scope>
    <source>
        <strain evidence="2 3">HMF7620</strain>
    </source>
</reference>
<dbReference type="EMBL" id="WQLB01000043">
    <property type="protein sequence ID" value="MVN89102.1"/>
    <property type="molecule type" value="Genomic_DNA"/>
</dbReference>
<dbReference type="AlphaFoldDB" id="A0A7C9M4I9"/>
<dbReference type="Pfam" id="PF00561">
    <property type="entry name" value="Abhydrolase_1"/>
    <property type="match status" value="1"/>
</dbReference>
<dbReference type="RefSeq" id="WP_157461364.1">
    <property type="nucleotide sequence ID" value="NZ_WQLB01000043.1"/>
</dbReference>
<accession>A0A7C9M4I9</accession>
<comment type="caution">
    <text evidence="2">The sequence shown here is derived from an EMBL/GenBank/DDBJ whole genome shotgun (WGS) entry which is preliminary data.</text>
</comment>
<evidence type="ECO:0000313" key="3">
    <source>
        <dbReference type="Proteomes" id="UP000483286"/>
    </source>
</evidence>
<dbReference type="PANTHER" id="PTHR45763">
    <property type="entry name" value="HYDROLASE, ALPHA/BETA FOLD FAMILY PROTEIN, EXPRESSED-RELATED"/>
    <property type="match status" value="1"/>
</dbReference>
<keyword evidence="2" id="KW-0378">Hydrolase</keyword>
<dbReference type="Gene3D" id="3.40.50.1820">
    <property type="entry name" value="alpha/beta hydrolase"/>
    <property type="match status" value="1"/>
</dbReference>
<dbReference type="PANTHER" id="PTHR45763:SF46">
    <property type="entry name" value="AB HYDROLASE-1 DOMAIN-CONTAINING PROTEIN"/>
    <property type="match status" value="1"/>
</dbReference>
<keyword evidence="3" id="KW-1185">Reference proteome</keyword>
<evidence type="ECO:0000313" key="2">
    <source>
        <dbReference type="EMBL" id="MVN89102.1"/>
    </source>
</evidence>
<dbReference type="InterPro" id="IPR000073">
    <property type="entry name" value="AB_hydrolase_1"/>
</dbReference>
<dbReference type="Proteomes" id="UP000483286">
    <property type="component" value="Unassembled WGS sequence"/>
</dbReference>
<sequence length="280" mass="29457">MDTLVITMPNGQPLQVYRVDPPGPVALTVFWHHGTPNVGWPPAPLFTASAALGVRWLGVDRPGYGDRPRHPGRTVADAAHDVAVIARALGIARYAVMGHSGGGPHALACAALCPEQVVAAVSLAGLAPYGDPALDYFEGMYPGGRAELQAALKGEPALARVLKDSVFDPEMFTPRDHAALAGDWSWLNTVVRPALAQGPGGMIDDDLAYVRPWGVELSQVQAPVALYHGGEDRIVPVAHAAWLAAHLPRATLTRSAGDGHLSVLNAGPQALHWLLHQAAG</sequence>
<evidence type="ECO:0000259" key="1">
    <source>
        <dbReference type="Pfam" id="PF00561"/>
    </source>
</evidence>